<dbReference type="HOGENOM" id="CLU_004847_0_0_10"/>
<evidence type="ECO:0000256" key="2">
    <source>
        <dbReference type="SAM" id="SignalP"/>
    </source>
</evidence>
<feature type="domain" description="Sortilin N-terminal" evidence="3">
    <location>
        <begin position="138"/>
        <end position="263"/>
    </location>
</feature>
<keyword evidence="4" id="KW-0378">Hydrolase</keyword>
<dbReference type="Proteomes" id="UP000008461">
    <property type="component" value="Chromosome"/>
</dbReference>
<protein>
    <submittedName>
        <fullName evidence="4">Glycosyl hydrolase BNR repeat-containing protein</fullName>
    </submittedName>
</protein>
<evidence type="ECO:0000259" key="3">
    <source>
        <dbReference type="Pfam" id="PF15902"/>
    </source>
</evidence>
<keyword evidence="5" id="KW-1185">Reference proteome</keyword>
<dbReference type="Gene3D" id="2.130.10.10">
    <property type="entry name" value="YVTN repeat-like/Quinoprotein amine dehydrogenase"/>
    <property type="match status" value="4"/>
</dbReference>
<dbReference type="SUPFAM" id="SSF110296">
    <property type="entry name" value="Oligoxyloglucan reducing end-specific cellobiohydrolase"/>
    <property type="match status" value="2"/>
</dbReference>
<dbReference type="EMBL" id="CP002691">
    <property type="protein sequence ID" value="AEE49496.1"/>
    <property type="molecule type" value="Genomic_DNA"/>
</dbReference>
<gene>
    <name evidence="4" type="ordered locus">Halhy_1605</name>
</gene>
<dbReference type="Gene3D" id="2.60.40.4070">
    <property type="match status" value="1"/>
</dbReference>
<dbReference type="InterPro" id="IPR050310">
    <property type="entry name" value="VPS10-sortilin"/>
</dbReference>
<proteinExistence type="predicted"/>
<dbReference type="AlphaFoldDB" id="F4L0L4"/>
<dbReference type="PANTHER" id="PTHR12106">
    <property type="entry name" value="SORTILIN RELATED"/>
    <property type="match status" value="1"/>
</dbReference>
<name>F4L0L4_HALH1</name>
<reference key="2">
    <citation type="submission" date="2011-04" db="EMBL/GenBank/DDBJ databases">
        <title>Complete sequence of chromosome of Haliscomenobacter hydrossis DSM 1100.</title>
        <authorList>
            <consortium name="US DOE Joint Genome Institute (JGI-PGF)"/>
            <person name="Lucas S."/>
            <person name="Han J."/>
            <person name="Lapidus A."/>
            <person name="Bruce D."/>
            <person name="Goodwin L."/>
            <person name="Pitluck S."/>
            <person name="Peters L."/>
            <person name="Kyrpides N."/>
            <person name="Mavromatis K."/>
            <person name="Ivanova N."/>
            <person name="Ovchinnikova G."/>
            <person name="Pagani I."/>
            <person name="Daligault H."/>
            <person name="Detter J.C."/>
            <person name="Han C."/>
            <person name="Land M."/>
            <person name="Hauser L."/>
            <person name="Markowitz V."/>
            <person name="Cheng J.-F."/>
            <person name="Hugenholtz P."/>
            <person name="Woyke T."/>
            <person name="Wu D."/>
            <person name="Verbarg S."/>
            <person name="Frueling A."/>
            <person name="Brambilla E."/>
            <person name="Klenk H.-P."/>
            <person name="Eisen J.A."/>
        </authorList>
    </citation>
    <scope>NUCLEOTIDE SEQUENCE</scope>
    <source>
        <strain>DSM 1100</strain>
    </source>
</reference>
<accession>F4L0L4</accession>
<feature type="chain" id="PRO_5003312368" evidence="2">
    <location>
        <begin position="22"/>
        <end position="1055"/>
    </location>
</feature>
<dbReference type="RefSeq" id="WP_013764050.1">
    <property type="nucleotide sequence ID" value="NC_015510.1"/>
</dbReference>
<keyword evidence="1" id="KW-0677">Repeat</keyword>
<sequence length="1055" mass="116361">MQNLYKLLLLALLLLSNNLWGQKKNAPAPATPPPSTNTFDAKNYAGLRWRNIGPFRGGRSNAVSGVIQNENLYYCGYTGGGLWKTEDAGLNWRNISDGQFKSSSVGDIAVADSDPNVIYVGMGEHAVRGVMTTYGDGVYKSTDAGKTWKNMGLEKTRHISDVVVHPHNPDLVYVAAQGPLHGPGADRGIYKSSDGGTTWKKVLYVDENSGASSLSMDRTNPRILYAATWQHRRTPWKVESGGPGSMIWKSTDGGETWKKINEGLPKEMGKIGVSVSPVNPNRVFAIVEAEKSKAGLYRSDNGGESWALLSSDQNINSRSWYYMEVFADPSNADIVYVLNAPMTRSIDGGRTFSTIRVGHGDTHDLWINPNNNQNMILGDDGGGEISFNAGRSWSTQGNQPTAQFYRVNTDNLFPYRVYGGQQDNTSVVIASRNNGYGITQTDWFEGPGCESAFIAFDPNNPEVMLGGCYQGLIEALDTRTNERKDVMAYSSLNLANPPKQMKYRFNWNAPIVSSPHDPKVIYHTGNVVFRTRDAGLSWEKISPDLTRNDTTKQDIGGGPLTNEGAGGENYNTIYYLIESSLEKGVIYTGSDCGLVYLTRDDGRTWSNVTPKDLPESMIQSIEVSPHDPGTAYISATRYKFNDFVSYTYKTTDYGKTWSKIAIGVDTDDFIKVIREDKQTKGLLYAGAERGFYLSYDGGLQWSRLQLNLPVVPVTDLQIRNNDLVASTAGRAFWILDDLGALQQAKGVIGTATALLFKPQASRRFSGGSAYLSGEGAPGIGMNPAEGVIFDYYLKEKADTNLLRIEVLDAAGKVIRKLSNKKDENFKPYPGGPAPEPVLPSAAGINRFAWDFRTDGLLDVPGVFIYGDYRGHRVAPGQYKLRLSHRGQVSEQMVTVLPDPRLVNSATDWQAQQAMLQKLGDHINDIHKAVAQLRKVRKQVEAYNEVLKDNTSAADVLKKGQDLVKKINELESNLIEPRTKNGQDVINWPSKLSVELFDVRGKVDAHDPRITQGTRERLADLSAEWGKHQQSLQALKQEIQGYNAAFKGLNLPAVVE</sequence>
<dbReference type="CDD" id="cd15482">
    <property type="entry name" value="Sialidase_non-viral"/>
    <property type="match status" value="2"/>
</dbReference>
<dbReference type="Pfam" id="PF15902">
    <property type="entry name" value="Sortilin-Vps10"/>
    <property type="match status" value="1"/>
</dbReference>
<dbReference type="KEGG" id="hhy:Halhy_1605"/>
<dbReference type="OrthoDB" id="9757809at2"/>
<evidence type="ECO:0000313" key="5">
    <source>
        <dbReference type="Proteomes" id="UP000008461"/>
    </source>
</evidence>
<organism evidence="4 5">
    <name type="scientific">Haliscomenobacter hydrossis (strain ATCC 27775 / DSM 1100 / LMG 10767 / O)</name>
    <dbReference type="NCBI Taxonomy" id="760192"/>
    <lineage>
        <taxon>Bacteria</taxon>
        <taxon>Pseudomonadati</taxon>
        <taxon>Bacteroidota</taxon>
        <taxon>Saprospiria</taxon>
        <taxon>Saprospirales</taxon>
        <taxon>Haliscomenobacteraceae</taxon>
        <taxon>Haliscomenobacter</taxon>
    </lineage>
</organism>
<dbReference type="InterPro" id="IPR031778">
    <property type="entry name" value="Sortilin_N"/>
</dbReference>
<dbReference type="PANTHER" id="PTHR12106:SF27">
    <property type="entry name" value="SORTILIN-RELATED RECEPTOR"/>
    <property type="match status" value="1"/>
</dbReference>
<dbReference type="InterPro" id="IPR015943">
    <property type="entry name" value="WD40/YVTN_repeat-like_dom_sf"/>
</dbReference>
<evidence type="ECO:0000313" key="4">
    <source>
        <dbReference type="EMBL" id="AEE49496.1"/>
    </source>
</evidence>
<reference evidence="4 5" key="1">
    <citation type="journal article" date="2011" name="Stand. Genomic Sci.">
        <title>Complete genome sequence of Haliscomenobacter hydrossis type strain (O).</title>
        <authorList>
            <consortium name="US DOE Joint Genome Institute (JGI-PGF)"/>
            <person name="Daligault H."/>
            <person name="Lapidus A."/>
            <person name="Zeytun A."/>
            <person name="Nolan M."/>
            <person name="Lucas S."/>
            <person name="Del Rio T.G."/>
            <person name="Tice H."/>
            <person name="Cheng J.F."/>
            <person name="Tapia R."/>
            <person name="Han C."/>
            <person name="Goodwin L."/>
            <person name="Pitluck S."/>
            <person name="Liolios K."/>
            <person name="Pagani I."/>
            <person name="Ivanova N."/>
            <person name="Huntemann M."/>
            <person name="Mavromatis K."/>
            <person name="Mikhailova N."/>
            <person name="Pati A."/>
            <person name="Chen A."/>
            <person name="Palaniappan K."/>
            <person name="Land M."/>
            <person name="Hauser L."/>
            <person name="Brambilla E.M."/>
            <person name="Rohde M."/>
            <person name="Verbarg S."/>
            <person name="Goker M."/>
            <person name="Bristow J."/>
            <person name="Eisen J.A."/>
            <person name="Markowitz V."/>
            <person name="Hugenholtz P."/>
            <person name="Kyrpides N.C."/>
            <person name="Klenk H.P."/>
            <person name="Woyke T."/>
        </authorList>
    </citation>
    <scope>NUCLEOTIDE SEQUENCE [LARGE SCALE GENOMIC DNA]</scope>
    <source>
        <strain evidence="5">ATCC 27775 / DSM 1100 / LMG 10767 / O</strain>
    </source>
</reference>
<evidence type="ECO:0000256" key="1">
    <source>
        <dbReference type="ARBA" id="ARBA00022737"/>
    </source>
</evidence>
<keyword evidence="2" id="KW-0732">Signal</keyword>
<feature type="signal peptide" evidence="2">
    <location>
        <begin position="1"/>
        <end position="21"/>
    </location>
</feature>
<dbReference type="eggNOG" id="COG4447">
    <property type="taxonomic scope" value="Bacteria"/>
</dbReference>
<dbReference type="GO" id="GO:0016787">
    <property type="term" value="F:hydrolase activity"/>
    <property type="evidence" value="ECO:0007669"/>
    <property type="project" value="UniProtKB-KW"/>
</dbReference>
<dbReference type="STRING" id="760192.Halhy_1605"/>